<accession>A0AAD7JGC4</accession>
<evidence type="ECO:0000256" key="1">
    <source>
        <dbReference type="SAM" id="MobiDB-lite"/>
    </source>
</evidence>
<protein>
    <submittedName>
        <fullName evidence="2">Uncharacterized protein</fullName>
    </submittedName>
</protein>
<dbReference type="Proteomes" id="UP001215598">
    <property type="component" value="Unassembled WGS sequence"/>
</dbReference>
<dbReference type="AlphaFoldDB" id="A0AAD7JGC4"/>
<organism evidence="2 3">
    <name type="scientific">Mycena metata</name>
    <dbReference type="NCBI Taxonomy" id="1033252"/>
    <lineage>
        <taxon>Eukaryota</taxon>
        <taxon>Fungi</taxon>
        <taxon>Dikarya</taxon>
        <taxon>Basidiomycota</taxon>
        <taxon>Agaricomycotina</taxon>
        <taxon>Agaricomycetes</taxon>
        <taxon>Agaricomycetidae</taxon>
        <taxon>Agaricales</taxon>
        <taxon>Marasmiineae</taxon>
        <taxon>Mycenaceae</taxon>
        <taxon>Mycena</taxon>
    </lineage>
</organism>
<reference evidence="2" key="1">
    <citation type="submission" date="2023-03" db="EMBL/GenBank/DDBJ databases">
        <title>Massive genome expansion in bonnet fungi (Mycena s.s.) driven by repeated elements and novel gene families across ecological guilds.</title>
        <authorList>
            <consortium name="Lawrence Berkeley National Laboratory"/>
            <person name="Harder C.B."/>
            <person name="Miyauchi S."/>
            <person name="Viragh M."/>
            <person name="Kuo A."/>
            <person name="Thoen E."/>
            <person name="Andreopoulos B."/>
            <person name="Lu D."/>
            <person name="Skrede I."/>
            <person name="Drula E."/>
            <person name="Henrissat B."/>
            <person name="Morin E."/>
            <person name="Kohler A."/>
            <person name="Barry K."/>
            <person name="LaButti K."/>
            <person name="Morin E."/>
            <person name="Salamov A."/>
            <person name="Lipzen A."/>
            <person name="Mereny Z."/>
            <person name="Hegedus B."/>
            <person name="Baldrian P."/>
            <person name="Stursova M."/>
            <person name="Weitz H."/>
            <person name="Taylor A."/>
            <person name="Grigoriev I.V."/>
            <person name="Nagy L.G."/>
            <person name="Martin F."/>
            <person name="Kauserud H."/>
        </authorList>
    </citation>
    <scope>NUCLEOTIDE SEQUENCE</scope>
    <source>
        <strain evidence="2">CBHHK182m</strain>
    </source>
</reference>
<comment type="caution">
    <text evidence="2">The sequence shown here is derived from an EMBL/GenBank/DDBJ whole genome shotgun (WGS) entry which is preliminary data.</text>
</comment>
<name>A0AAD7JGC4_9AGAR</name>
<sequence length="199" mass="23268">MNNDSGIVAARRGGPSVQPQSSATTVTPHERRMLEAMKAASSEQFQYIRQMAKQRRECGRYCLSKRSRLLCRHCVLLREMRQALLESRRRNMGGKLLLQQRSTPCDFVRHYMRQFLSQCQTRDWKPISKTQPGVYHKDWCKVIKDEYMPQLPYFQAQLTQFPWGRLEQDGTFSHKFLHARFDVLDADYRKAGNSNCGSS</sequence>
<feature type="region of interest" description="Disordered" evidence="1">
    <location>
        <begin position="1"/>
        <end position="27"/>
    </location>
</feature>
<feature type="compositionally biased region" description="Polar residues" evidence="1">
    <location>
        <begin position="17"/>
        <end position="27"/>
    </location>
</feature>
<proteinExistence type="predicted"/>
<dbReference type="EMBL" id="JARKIB010000028">
    <property type="protein sequence ID" value="KAJ7764284.1"/>
    <property type="molecule type" value="Genomic_DNA"/>
</dbReference>
<gene>
    <name evidence="2" type="ORF">B0H16DRAFT_1799705</name>
</gene>
<evidence type="ECO:0000313" key="2">
    <source>
        <dbReference type="EMBL" id="KAJ7764284.1"/>
    </source>
</evidence>
<evidence type="ECO:0000313" key="3">
    <source>
        <dbReference type="Proteomes" id="UP001215598"/>
    </source>
</evidence>
<keyword evidence="3" id="KW-1185">Reference proteome</keyword>